<dbReference type="PANTHER" id="PTHR38462:SF1">
    <property type="entry name" value="YPRB RIBONUCLEASE H-LIKE DOMAIN-CONTAINING PROTEIN"/>
    <property type="match status" value="1"/>
</dbReference>
<comment type="caution">
    <text evidence="2">The sequence shown here is derived from an EMBL/GenBank/DDBJ whole genome shotgun (WGS) entry which is preliminary data.</text>
</comment>
<sequence length="355" mass="41161">MITKTTDISIPNVHLIARHYNPADVLFFDIETTGFSPRSSSLYLIGVMYYEHDSWKLRQWLAETESDEPLLLHSFIQFAANYVYLIHFNGDRFDLPYVKAKCETHNQTFLPEQLNSIDIYLKVKPLKKYLKLTHLNQRSLEEYLETDRTDTANGGELIPICREYQKNHDPRLCEQLLWHNHDDLRGLAGLFPLLSYLDLINGRFAITHTEISEESDHAFSLLITASLPCNLPKPISCKLDFGYMTAHDKTCKIQIPGFTGTLKYFFRDYKNYYYLPAEDTAMHKSVASFIDKAYRVPAKAATCFQKKSGSFLPQAAELYVPAFKENYSDPVTYFECTPEFLENTENLLTYIQNLF</sequence>
<keyword evidence="2" id="KW-0269">Exonuclease</keyword>
<keyword evidence="2" id="KW-0378">Hydrolase</keyword>
<evidence type="ECO:0000313" key="2">
    <source>
        <dbReference type="EMBL" id="TLD02600.1"/>
    </source>
</evidence>
<keyword evidence="2" id="KW-0540">Nuclease</keyword>
<dbReference type="InterPro" id="IPR012337">
    <property type="entry name" value="RNaseH-like_sf"/>
</dbReference>
<dbReference type="GO" id="GO:0003676">
    <property type="term" value="F:nucleic acid binding"/>
    <property type="evidence" value="ECO:0007669"/>
    <property type="project" value="InterPro"/>
</dbReference>
<dbReference type="InterPro" id="IPR038720">
    <property type="entry name" value="YprB_RNase_H-like_dom"/>
</dbReference>
<dbReference type="EMBL" id="QGQD01000010">
    <property type="protein sequence ID" value="TLD02600.1"/>
    <property type="molecule type" value="Genomic_DNA"/>
</dbReference>
<dbReference type="Gene3D" id="3.30.420.10">
    <property type="entry name" value="Ribonuclease H-like superfamily/Ribonuclease H"/>
    <property type="match status" value="1"/>
</dbReference>
<proteinExistence type="predicted"/>
<dbReference type="RefSeq" id="WP_047832167.1">
    <property type="nucleotide sequence ID" value="NZ_QGQD01000010.1"/>
</dbReference>
<dbReference type="GO" id="GO:0004527">
    <property type="term" value="F:exonuclease activity"/>
    <property type="evidence" value="ECO:0007669"/>
    <property type="project" value="UniProtKB-KW"/>
</dbReference>
<reference evidence="2 3" key="1">
    <citation type="journal article" date="2019" name="Anaerobe">
        <title>Detection of Robinsoniella peoriensis in multiple bone samples of a trauma patient.</title>
        <authorList>
            <person name="Schrottner P."/>
            <person name="Hartwich K."/>
            <person name="Bunk B."/>
            <person name="Schober I."/>
            <person name="Helbig S."/>
            <person name="Rudolph W.W."/>
            <person name="Gunzer F."/>
        </authorList>
    </citation>
    <scope>NUCLEOTIDE SEQUENCE [LARGE SCALE GENOMIC DNA]</scope>
    <source>
        <strain evidence="2 3">DSM 106044</strain>
    </source>
</reference>
<keyword evidence="3" id="KW-1185">Reference proteome</keyword>
<dbReference type="Proteomes" id="UP000306509">
    <property type="component" value="Unassembled WGS sequence"/>
</dbReference>
<accession>A0A4U8QBY5</accession>
<dbReference type="AlphaFoldDB" id="A0A4U8QBY5"/>
<feature type="domain" description="YprB ribonuclease H-like" evidence="1">
    <location>
        <begin position="26"/>
        <end position="191"/>
    </location>
</feature>
<evidence type="ECO:0000259" key="1">
    <source>
        <dbReference type="Pfam" id="PF13482"/>
    </source>
</evidence>
<dbReference type="InterPro" id="IPR036397">
    <property type="entry name" value="RNaseH_sf"/>
</dbReference>
<dbReference type="PANTHER" id="PTHR38462">
    <property type="entry name" value="EXONUCLEASE-LIKE PROTEIN"/>
    <property type="match status" value="1"/>
</dbReference>
<dbReference type="STRING" id="180332.GCA_000797495_02833"/>
<gene>
    <name evidence="2" type="ORF">DSM106044_00472</name>
</gene>
<dbReference type="Pfam" id="PF13482">
    <property type="entry name" value="RNase_H_2"/>
    <property type="match status" value="1"/>
</dbReference>
<organism evidence="2 3">
    <name type="scientific">Robinsoniella peoriensis</name>
    <dbReference type="NCBI Taxonomy" id="180332"/>
    <lineage>
        <taxon>Bacteria</taxon>
        <taxon>Bacillati</taxon>
        <taxon>Bacillota</taxon>
        <taxon>Clostridia</taxon>
        <taxon>Lachnospirales</taxon>
        <taxon>Lachnospiraceae</taxon>
        <taxon>Robinsoniella</taxon>
    </lineage>
</organism>
<evidence type="ECO:0000313" key="3">
    <source>
        <dbReference type="Proteomes" id="UP000306509"/>
    </source>
</evidence>
<name>A0A4U8QBY5_9FIRM</name>
<dbReference type="SUPFAM" id="SSF53098">
    <property type="entry name" value="Ribonuclease H-like"/>
    <property type="match status" value="1"/>
</dbReference>
<protein>
    <submittedName>
        <fullName evidence="2">Putative exonuclease</fullName>
    </submittedName>
</protein>